<dbReference type="OrthoDB" id="5243635at2"/>
<evidence type="ECO:0000313" key="4">
    <source>
        <dbReference type="EMBL" id="RKR92618.1"/>
    </source>
</evidence>
<name>A0A495JVL1_9ACTN</name>
<evidence type="ECO:0000256" key="2">
    <source>
        <dbReference type="ARBA" id="ARBA00023315"/>
    </source>
</evidence>
<keyword evidence="4" id="KW-0687">Ribonucleoprotein</keyword>
<keyword evidence="5" id="KW-1185">Reference proteome</keyword>
<feature type="domain" description="N-acetyltransferase" evidence="3">
    <location>
        <begin position="4"/>
        <end position="169"/>
    </location>
</feature>
<dbReference type="Gene3D" id="3.40.630.30">
    <property type="match status" value="1"/>
</dbReference>
<organism evidence="4 5">
    <name type="scientific">Micromonospora pisi</name>
    <dbReference type="NCBI Taxonomy" id="589240"/>
    <lineage>
        <taxon>Bacteria</taxon>
        <taxon>Bacillati</taxon>
        <taxon>Actinomycetota</taxon>
        <taxon>Actinomycetes</taxon>
        <taxon>Micromonosporales</taxon>
        <taxon>Micromonosporaceae</taxon>
        <taxon>Micromonospora</taxon>
    </lineage>
</organism>
<dbReference type="CDD" id="cd04301">
    <property type="entry name" value="NAT_SF"/>
    <property type="match status" value="1"/>
</dbReference>
<keyword evidence="2" id="KW-0012">Acyltransferase</keyword>
<dbReference type="RefSeq" id="WP_121160581.1">
    <property type="nucleotide sequence ID" value="NZ_RBKT01000001.1"/>
</dbReference>
<keyword evidence="4" id="KW-0689">Ribosomal protein</keyword>
<keyword evidence="1" id="KW-0808">Transferase</keyword>
<dbReference type="SUPFAM" id="SSF55729">
    <property type="entry name" value="Acyl-CoA N-acyltransferases (Nat)"/>
    <property type="match status" value="1"/>
</dbReference>
<dbReference type="PROSITE" id="PS51186">
    <property type="entry name" value="GNAT"/>
    <property type="match status" value="1"/>
</dbReference>
<evidence type="ECO:0000256" key="1">
    <source>
        <dbReference type="ARBA" id="ARBA00022679"/>
    </source>
</evidence>
<dbReference type="AlphaFoldDB" id="A0A495JVL1"/>
<dbReference type="PANTHER" id="PTHR43877">
    <property type="entry name" value="AMINOALKYLPHOSPHONATE N-ACETYLTRANSFERASE-RELATED-RELATED"/>
    <property type="match status" value="1"/>
</dbReference>
<dbReference type="InterPro" id="IPR016181">
    <property type="entry name" value="Acyl_CoA_acyltransferase"/>
</dbReference>
<dbReference type="EMBL" id="RBKT01000001">
    <property type="protein sequence ID" value="RKR92618.1"/>
    <property type="molecule type" value="Genomic_DNA"/>
</dbReference>
<dbReference type="InterPro" id="IPR000182">
    <property type="entry name" value="GNAT_dom"/>
</dbReference>
<sequence>MPFYRLRPARSEDADAIATVWYAGWRDGHLGNVPEALVAVRTPESFQVRAAARIADTVVADTVVADPGDVVSGEVGGGIAGFVTVVDDEAEQVYVAYEHRGSGVAQQLLAEAERLIATAGHRRAWLAVADGNARARRFYARCGWTDDGMFDYRVEVQGGTAILAVRRYVKAL</sequence>
<dbReference type="GO" id="GO:0016747">
    <property type="term" value="F:acyltransferase activity, transferring groups other than amino-acyl groups"/>
    <property type="evidence" value="ECO:0007669"/>
    <property type="project" value="InterPro"/>
</dbReference>
<dbReference type="GO" id="GO:0005840">
    <property type="term" value="C:ribosome"/>
    <property type="evidence" value="ECO:0007669"/>
    <property type="project" value="UniProtKB-KW"/>
</dbReference>
<dbReference type="Pfam" id="PF00583">
    <property type="entry name" value="Acetyltransf_1"/>
    <property type="match status" value="1"/>
</dbReference>
<dbReference type="Proteomes" id="UP000277671">
    <property type="component" value="Unassembled WGS sequence"/>
</dbReference>
<evidence type="ECO:0000259" key="3">
    <source>
        <dbReference type="PROSITE" id="PS51186"/>
    </source>
</evidence>
<comment type="caution">
    <text evidence="4">The sequence shown here is derived from an EMBL/GenBank/DDBJ whole genome shotgun (WGS) entry which is preliminary data.</text>
</comment>
<proteinExistence type="predicted"/>
<evidence type="ECO:0000313" key="5">
    <source>
        <dbReference type="Proteomes" id="UP000277671"/>
    </source>
</evidence>
<accession>A0A495JVL1</accession>
<dbReference type="InterPro" id="IPR050832">
    <property type="entry name" value="Bact_Acetyltransf"/>
</dbReference>
<gene>
    <name evidence="4" type="ORF">BDK92_7060</name>
</gene>
<protein>
    <submittedName>
        <fullName evidence="4">Ribosomal protein S18 acetylase RimI-like enzyme</fullName>
    </submittedName>
</protein>
<reference evidence="4 5" key="1">
    <citation type="submission" date="2018-10" db="EMBL/GenBank/DDBJ databases">
        <title>Sequencing the genomes of 1000 actinobacteria strains.</title>
        <authorList>
            <person name="Klenk H.-P."/>
        </authorList>
    </citation>
    <scope>NUCLEOTIDE SEQUENCE [LARGE SCALE GENOMIC DNA]</scope>
    <source>
        <strain evidence="4 5">DSM 45175</strain>
    </source>
</reference>
<dbReference type="PANTHER" id="PTHR43877:SF2">
    <property type="entry name" value="AMINOALKYLPHOSPHONATE N-ACETYLTRANSFERASE-RELATED"/>
    <property type="match status" value="1"/>
</dbReference>